<keyword evidence="3" id="KW-1185">Reference proteome</keyword>
<dbReference type="InterPro" id="IPR054189">
    <property type="entry name" value="DUF6894"/>
</dbReference>
<comment type="caution">
    <text evidence="2">The sequence shown here is derived from an EMBL/GenBank/DDBJ whole genome shotgun (WGS) entry which is preliminary data.</text>
</comment>
<dbReference type="RefSeq" id="WP_354554291.1">
    <property type="nucleotide sequence ID" value="NZ_JBEPSM010000005.1"/>
</dbReference>
<name>A0ABV2R7G5_9HYPH</name>
<evidence type="ECO:0000259" key="1">
    <source>
        <dbReference type="Pfam" id="PF21834"/>
    </source>
</evidence>
<dbReference type="EMBL" id="JBEPSM010000005">
    <property type="protein sequence ID" value="MET4636595.1"/>
    <property type="molecule type" value="Genomic_DNA"/>
</dbReference>
<evidence type="ECO:0000313" key="3">
    <source>
        <dbReference type="Proteomes" id="UP001549321"/>
    </source>
</evidence>
<dbReference type="Proteomes" id="UP001549321">
    <property type="component" value="Unassembled WGS sequence"/>
</dbReference>
<evidence type="ECO:0000313" key="2">
    <source>
        <dbReference type="EMBL" id="MET4636595.1"/>
    </source>
</evidence>
<dbReference type="Pfam" id="PF21834">
    <property type="entry name" value="DUF6894"/>
    <property type="match status" value="1"/>
</dbReference>
<sequence length="80" mass="8913">MPRYFFHQRRPLGLLVDPEGSDLTGVDAARAEAIESARELMSESILDGWDISARSFEVADENDQMVFILGFKEAYSSEGA</sequence>
<reference evidence="2 3" key="1">
    <citation type="submission" date="2024-06" db="EMBL/GenBank/DDBJ databases">
        <title>Sorghum-associated microbial communities from plants grown in Nebraska, USA.</title>
        <authorList>
            <person name="Schachtman D."/>
        </authorList>
    </citation>
    <scope>NUCLEOTIDE SEQUENCE [LARGE SCALE GENOMIC DNA]</scope>
    <source>
        <strain evidence="2 3">3207</strain>
    </source>
</reference>
<feature type="domain" description="DUF6894" evidence="1">
    <location>
        <begin position="3"/>
        <end position="69"/>
    </location>
</feature>
<gene>
    <name evidence="2" type="ORF">ABIE08_004558</name>
</gene>
<organism evidence="2 3">
    <name type="scientific">Kaistia defluvii</name>
    <dbReference type="NCBI Taxonomy" id="410841"/>
    <lineage>
        <taxon>Bacteria</taxon>
        <taxon>Pseudomonadati</taxon>
        <taxon>Pseudomonadota</taxon>
        <taxon>Alphaproteobacteria</taxon>
        <taxon>Hyphomicrobiales</taxon>
        <taxon>Kaistiaceae</taxon>
        <taxon>Kaistia</taxon>
    </lineage>
</organism>
<proteinExistence type="predicted"/>
<protein>
    <recommendedName>
        <fullName evidence="1">DUF6894 domain-containing protein</fullName>
    </recommendedName>
</protein>
<accession>A0ABV2R7G5</accession>